<sequence length="110" mass="12453">MKNILLLMLFAFLSIGSLYSQDKNKIEDANYCILLDGKVFAQVDGKIIQLEEAKELNNGTIVNPDGSYMLSNKSEARLKDGQCIGFSGKLYESQEKLNQSLLKQYKKLKR</sequence>
<evidence type="ECO:0000256" key="1">
    <source>
        <dbReference type="SAM" id="SignalP"/>
    </source>
</evidence>
<evidence type="ECO:0000313" key="3">
    <source>
        <dbReference type="EMBL" id="RCU57555.1"/>
    </source>
</evidence>
<dbReference type="AlphaFoldDB" id="A0A368P6N8"/>
<dbReference type="EMBL" id="QPIG01000002">
    <property type="protein sequence ID" value="RCU57555.1"/>
    <property type="molecule type" value="Genomic_DNA"/>
</dbReference>
<keyword evidence="4" id="KW-1185">Reference proteome</keyword>
<gene>
    <name evidence="3" type="ORF">DU428_07100</name>
</gene>
<organism evidence="3 4">
    <name type="scientific">Oceanihabitans sediminis</name>
    <dbReference type="NCBI Taxonomy" id="1812012"/>
    <lineage>
        <taxon>Bacteria</taxon>
        <taxon>Pseudomonadati</taxon>
        <taxon>Bacteroidota</taxon>
        <taxon>Flavobacteriia</taxon>
        <taxon>Flavobacteriales</taxon>
        <taxon>Flavobacteriaceae</taxon>
        <taxon>Oceanihabitans</taxon>
    </lineage>
</organism>
<name>A0A368P6N8_9FLAO</name>
<dbReference type="Pfam" id="PF20606">
    <property type="entry name" value="DUF6799"/>
    <property type="match status" value="1"/>
</dbReference>
<accession>A0A368P6N8</accession>
<dbReference type="OrthoDB" id="1202235at2"/>
<feature type="signal peptide" evidence="1">
    <location>
        <begin position="1"/>
        <end position="20"/>
    </location>
</feature>
<protein>
    <recommendedName>
        <fullName evidence="2">DUF6799 domain-containing protein</fullName>
    </recommendedName>
</protein>
<evidence type="ECO:0000313" key="4">
    <source>
        <dbReference type="Proteomes" id="UP000252249"/>
    </source>
</evidence>
<feature type="domain" description="DUF6799" evidence="2">
    <location>
        <begin position="30"/>
        <end position="90"/>
    </location>
</feature>
<dbReference type="Proteomes" id="UP000252249">
    <property type="component" value="Unassembled WGS sequence"/>
</dbReference>
<comment type="caution">
    <text evidence="3">The sequence shown here is derived from an EMBL/GenBank/DDBJ whole genome shotgun (WGS) entry which is preliminary data.</text>
</comment>
<feature type="chain" id="PRO_5016961185" description="DUF6799 domain-containing protein" evidence="1">
    <location>
        <begin position="21"/>
        <end position="110"/>
    </location>
</feature>
<dbReference type="InterPro" id="IPR046478">
    <property type="entry name" value="DUF6799"/>
</dbReference>
<dbReference type="RefSeq" id="WP_072349437.1">
    <property type="nucleotide sequence ID" value="NZ_JAWVXR010000002.1"/>
</dbReference>
<proteinExistence type="predicted"/>
<keyword evidence="1" id="KW-0732">Signal</keyword>
<evidence type="ECO:0000259" key="2">
    <source>
        <dbReference type="Pfam" id="PF20606"/>
    </source>
</evidence>
<reference evidence="3 4" key="1">
    <citation type="submission" date="2018-07" db="EMBL/GenBank/DDBJ databases">
        <title>Oceanihabitans testaceum sp. nov., isolated from marine sediment.</title>
        <authorList>
            <person name="Li C.-M."/>
        </authorList>
    </citation>
    <scope>NUCLEOTIDE SEQUENCE [LARGE SCALE GENOMIC DNA]</scope>
    <source>
        <strain evidence="3 4">S9-10</strain>
    </source>
</reference>